<dbReference type="InterPro" id="IPR050645">
    <property type="entry name" value="Histidine_acid_phosphatase"/>
</dbReference>
<dbReference type="Pfam" id="PF00328">
    <property type="entry name" value="His_Phos_2"/>
    <property type="match status" value="1"/>
</dbReference>
<dbReference type="GO" id="GO:0016791">
    <property type="term" value="F:phosphatase activity"/>
    <property type="evidence" value="ECO:0007669"/>
    <property type="project" value="UniProtKB-ARBA"/>
</dbReference>
<evidence type="ECO:0000313" key="2">
    <source>
        <dbReference type="EMBL" id="KAL3110792.1"/>
    </source>
</evidence>
<dbReference type="Gene3D" id="3.40.50.1240">
    <property type="entry name" value="Phosphoglycerate mutase-like"/>
    <property type="match status" value="1"/>
</dbReference>
<protein>
    <submittedName>
        <fullName evidence="2">Uncharacterized protein</fullName>
    </submittedName>
</protein>
<dbReference type="AlphaFoldDB" id="A0ABD2L6D9"/>
<gene>
    <name evidence="2" type="ORF">niasHT_016747</name>
</gene>
<comment type="caution">
    <text evidence="2">The sequence shown here is derived from an EMBL/GenBank/DDBJ whole genome shotgun (WGS) entry which is preliminary data.</text>
</comment>
<reference evidence="2 3" key="1">
    <citation type="submission" date="2024-10" db="EMBL/GenBank/DDBJ databases">
        <authorList>
            <person name="Kim D."/>
        </authorList>
    </citation>
    <scope>NUCLEOTIDE SEQUENCE [LARGE SCALE GENOMIC DNA]</scope>
    <source>
        <strain evidence="2">BH-2024</strain>
    </source>
</reference>
<dbReference type="PANTHER" id="PTHR11567:SF210">
    <property type="entry name" value="ACID PHOSPHATASE 5-RELATED"/>
    <property type="match status" value="1"/>
</dbReference>
<name>A0ABD2L6D9_9BILA</name>
<evidence type="ECO:0000256" key="1">
    <source>
        <dbReference type="ARBA" id="ARBA00005375"/>
    </source>
</evidence>
<keyword evidence="3" id="KW-1185">Reference proteome</keyword>
<organism evidence="2 3">
    <name type="scientific">Heterodera trifolii</name>
    <dbReference type="NCBI Taxonomy" id="157864"/>
    <lineage>
        <taxon>Eukaryota</taxon>
        <taxon>Metazoa</taxon>
        <taxon>Ecdysozoa</taxon>
        <taxon>Nematoda</taxon>
        <taxon>Chromadorea</taxon>
        <taxon>Rhabditida</taxon>
        <taxon>Tylenchina</taxon>
        <taxon>Tylenchomorpha</taxon>
        <taxon>Tylenchoidea</taxon>
        <taxon>Heteroderidae</taxon>
        <taxon>Heteroderinae</taxon>
        <taxon>Heterodera</taxon>
    </lineage>
</organism>
<dbReference type="InterPro" id="IPR029033">
    <property type="entry name" value="His_PPase_superfam"/>
</dbReference>
<dbReference type="SUPFAM" id="SSF53254">
    <property type="entry name" value="Phosphoglycerate mutase-like"/>
    <property type="match status" value="1"/>
</dbReference>
<comment type="similarity">
    <text evidence="1">Belongs to the histidine acid phosphatase family.</text>
</comment>
<proteinExistence type="inferred from homology"/>
<dbReference type="Proteomes" id="UP001620626">
    <property type="component" value="Unassembled WGS sequence"/>
</dbReference>
<dbReference type="PANTHER" id="PTHR11567">
    <property type="entry name" value="ACID PHOSPHATASE-RELATED"/>
    <property type="match status" value="1"/>
</dbReference>
<sequence length="101" mass="11904">MCELRDFPTTAARAVPSRHTKFVFNDNKNDNEKIIWRHGDRAPLEKPYPGDLNGESKWARGWGQLTNDGMRQMEELGQFLRERYAAANFLPQHFDRKEVRK</sequence>
<accession>A0ABD2L6D9</accession>
<evidence type="ECO:0000313" key="3">
    <source>
        <dbReference type="Proteomes" id="UP001620626"/>
    </source>
</evidence>
<dbReference type="EMBL" id="JBICBT010000529">
    <property type="protein sequence ID" value="KAL3110792.1"/>
    <property type="molecule type" value="Genomic_DNA"/>
</dbReference>
<dbReference type="InterPro" id="IPR000560">
    <property type="entry name" value="His_Pase_clade-2"/>
</dbReference>